<proteinExistence type="predicted"/>
<organism evidence="2 3">
    <name type="scientific">Candidatus Nitrospira neomarina</name>
    <dbReference type="NCBI Taxonomy" id="3020899"/>
    <lineage>
        <taxon>Bacteria</taxon>
        <taxon>Pseudomonadati</taxon>
        <taxon>Nitrospirota</taxon>
        <taxon>Nitrospiria</taxon>
        <taxon>Nitrospirales</taxon>
        <taxon>Nitrospiraceae</taxon>
        <taxon>Nitrospira</taxon>
    </lineage>
</organism>
<protein>
    <submittedName>
        <fullName evidence="2">Uncharacterized protein</fullName>
    </submittedName>
</protein>
<sequence length="118" mass="12374">MMIAGMASALSGIQAGGRILSVGAHNIANAQTESFKRIRALPEESSAGGGVRVTLQTDERPGPQFLSGNHSLSLREGSNVDLSEEIISNLQAVNLIEANMASMRIQGKVLGSLLDITE</sequence>
<evidence type="ECO:0000256" key="1">
    <source>
        <dbReference type="SAM" id="MobiDB-lite"/>
    </source>
</evidence>
<dbReference type="EMBL" id="CP116968">
    <property type="protein sequence ID" value="WNM63324.1"/>
    <property type="molecule type" value="Genomic_DNA"/>
</dbReference>
<dbReference type="Proteomes" id="UP001302494">
    <property type="component" value="Chromosome"/>
</dbReference>
<gene>
    <name evidence="2" type="ORF">PQG83_06095</name>
</gene>
<dbReference type="AlphaFoldDB" id="A0AA96GJ06"/>
<feature type="region of interest" description="Disordered" evidence="1">
    <location>
        <begin position="47"/>
        <end position="70"/>
    </location>
</feature>
<dbReference type="RefSeq" id="WP_312747835.1">
    <property type="nucleotide sequence ID" value="NZ_CP116968.1"/>
</dbReference>
<reference evidence="2 3" key="1">
    <citation type="submission" date="2023-01" db="EMBL/GenBank/DDBJ databases">
        <title>Cultivation and genomic characterization of new, ubiquitous marine nitrite-oxidizing bacteria from the Nitrospirales.</title>
        <authorList>
            <person name="Mueller A.J."/>
            <person name="Daebeler A."/>
            <person name="Herbold C.W."/>
            <person name="Kirkegaard R.H."/>
            <person name="Daims H."/>
        </authorList>
    </citation>
    <scope>NUCLEOTIDE SEQUENCE [LARGE SCALE GENOMIC DNA]</scope>
    <source>
        <strain evidence="2 3">DK</strain>
    </source>
</reference>
<dbReference type="KEGG" id="nneo:PQG83_06095"/>
<accession>A0AA96GJ06</accession>
<evidence type="ECO:0000313" key="3">
    <source>
        <dbReference type="Proteomes" id="UP001302494"/>
    </source>
</evidence>
<evidence type="ECO:0000313" key="2">
    <source>
        <dbReference type="EMBL" id="WNM63324.1"/>
    </source>
</evidence>
<name>A0AA96GJ06_9BACT</name>
<keyword evidence="3" id="KW-1185">Reference proteome</keyword>